<dbReference type="EMBL" id="DONK01000137">
    <property type="protein sequence ID" value="HBU51458.1"/>
    <property type="molecule type" value="Genomic_DNA"/>
</dbReference>
<sequence>MQHYNPLHQLQLYVDMLGDEANEEQAQNLLGFILREVPQAQWGHAKEIVINIRDLYTQMSMRQAECGVY</sequence>
<name>A0A358DZ15_9ALTE</name>
<comment type="caution">
    <text evidence="1">The sequence shown here is derived from an EMBL/GenBank/DDBJ whole genome shotgun (WGS) entry which is preliminary data.</text>
</comment>
<dbReference type="AlphaFoldDB" id="A0A358DZ15"/>
<gene>
    <name evidence="1" type="ORF">DEB45_09365</name>
</gene>
<organism evidence="1 2">
    <name type="scientific">Alteromonas australica</name>
    <dbReference type="NCBI Taxonomy" id="589873"/>
    <lineage>
        <taxon>Bacteria</taxon>
        <taxon>Pseudomonadati</taxon>
        <taxon>Pseudomonadota</taxon>
        <taxon>Gammaproteobacteria</taxon>
        <taxon>Alteromonadales</taxon>
        <taxon>Alteromonadaceae</taxon>
        <taxon>Alteromonas/Salinimonas group</taxon>
        <taxon>Alteromonas</taxon>
    </lineage>
</organism>
<evidence type="ECO:0000313" key="1">
    <source>
        <dbReference type="EMBL" id="HBU51458.1"/>
    </source>
</evidence>
<reference evidence="1 2" key="1">
    <citation type="journal article" date="2018" name="Nat. Biotechnol.">
        <title>A standardized bacterial taxonomy based on genome phylogeny substantially revises the tree of life.</title>
        <authorList>
            <person name="Parks D.H."/>
            <person name="Chuvochina M."/>
            <person name="Waite D.W."/>
            <person name="Rinke C."/>
            <person name="Skarshewski A."/>
            <person name="Chaumeil P.A."/>
            <person name="Hugenholtz P."/>
        </authorList>
    </citation>
    <scope>NUCLEOTIDE SEQUENCE [LARGE SCALE GENOMIC DNA]</scope>
    <source>
        <strain evidence="1">UBA11621</strain>
    </source>
</reference>
<dbReference type="Proteomes" id="UP000264779">
    <property type="component" value="Unassembled WGS sequence"/>
</dbReference>
<dbReference type="RefSeq" id="WP_273016161.1">
    <property type="nucleotide sequence ID" value="NZ_CALBIY010000041.1"/>
</dbReference>
<protein>
    <submittedName>
        <fullName evidence="1">Uncharacterized protein</fullName>
    </submittedName>
</protein>
<evidence type="ECO:0000313" key="2">
    <source>
        <dbReference type="Proteomes" id="UP000264779"/>
    </source>
</evidence>
<accession>A0A358DZ15</accession>
<proteinExistence type="predicted"/>